<dbReference type="InterPro" id="IPR044862">
    <property type="entry name" value="Pro_4_hyd_alph_FE2OG_OXY"/>
</dbReference>
<name>A0A6J7JUR7_9ZZZZ</name>
<dbReference type="EMBL" id="CAFBNL010000013">
    <property type="protein sequence ID" value="CAB4945924.1"/>
    <property type="molecule type" value="Genomic_DNA"/>
</dbReference>
<feature type="domain" description="Prolyl 4-hydroxylase alpha subunit Fe(2+) 2OG dioxygenase" evidence="1">
    <location>
        <begin position="113"/>
        <end position="212"/>
    </location>
</feature>
<dbReference type="Pfam" id="PF13640">
    <property type="entry name" value="2OG-FeII_Oxy_3"/>
    <property type="match status" value="1"/>
</dbReference>
<reference evidence="2" key="1">
    <citation type="submission" date="2020-05" db="EMBL/GenBank/DDBJ databases">
        <authorList>
            <person name="Chiriac C."/>
            <person name="Salcher M."/>
            <person name="Ghai R."/>
            <person name="Kavagutti S V."/>
        </authorList>
    </citation>
    <scope>NUCLEOTIDE SEQUENCE</scope>
</reference>
<dbReference type="AlphaFoldDB" id="A0A6J7JUR7"/>
<proteinExistence type="predicted"/>
<accession>A0A6J7JUR7</accession>
<organism evidence="2">
    <name type="scientific">freshwater metagenome</name>
    <dbReference type="NCBI Taxonomy" id="449393"/>
    <lineage>
        <taxon>unclassified sequences</taxon>
        <taxon>metagenomes</taxon>
        <taxon>ecological metagenomes</taxon>
    </lineage>
</organism>
<gene>
    <name evidence="2" type="ORF">UFOPK3789_00372</name>
</gene>
<dbReference type="Gene3D" id="2.60.120.620">
    <property type="entry name" value="q2cbj1_9rhob like domain"/>
    <property type="match status" value="1"/>
</dbReference>
<evidence type="ECO:0000259" key="1">
    <source>
        <dbReference type="Pfam" id="PF13640"/>
    </source>
</evidence>
<protein>
    <submittedName>
        <fullName evidence="2">Unannotated protein</fullName>
    </submittedName>
</protein>
<sequence>MLLDFDSLEKLLPKLREQYQGASPFPHIVLDDFFPTDVEAAAEAEFPPFDPSVWLSYTHVNERKFANRDPKTWGETLKLILADLQSPRFVEFLRNLTGIKDLIIDESLEGGGLHQTARGGFLNIHADFTVHPKHRDWSRRVNLLLYLNGEWPEEYGGALELWSKNMKHREQVIAPLGNRVLIFNTDADAFHGHPHPLTSPLTDARRSLALYYFTVEDAPTIRSTEYRARPDDGARGVLIWLDKIVVRVYDQTKRRLHMSDEVGSKILKVVDRVMHPRGN</sequence>
<evidence type="ECO:0000313" key="2">
    <source>
        <dbReference type="EMBL" id="CAB4945924.1"/>
    </source>
</evidence>